<sequence>MLNFLHHDDLELPVGNGTFLLTIDNAVRTGDFELLRALQDRQFGRASKDAMDIAATAGRLDMVQFLDENRSEGGTFAAFTGATAGSHDTVLEYLRTHRPQDELVAPRIKAKDDGDDRASALTHGSANLLDAVATTGSCIIM</sequence>
<name>A0A1V9ZNV1_ACHHY</name>
<proteinExistence type="predicted"/>
<evidence type="ECO:0000313" key="1">
    <source>
        <dbReference type="EMBL" id="OQR99653.1"/>
    </source>
</evidence>
<dbReference type="PANTHER" id="PTHR46586:SF3">
    <property type="entry name" value="ANKYRIN REPEAT-CONTAINING PROTEIN"/>
    <property type="match status" value="1"/>
</dbReference>
<gene>
    <name evidence="1" type="ORF">ACHHYP_20218</name>
</gene>
<comment type="caution">
    <text evidence="1">The sequence shown here is derived from an EMBL/GenBank/DDBJ whole genome shotgun (WGS) entry which is preliminary data.</text>
</comment>
<dbReference type="OrthoDB" id="74529at2759"/>
<dbReference type="InterPro" id="IPR052050">
    <property type="entry name" value="SecEffector_AnkRepeat"/>
</dbReference>
<keyword evidence="2" id="KW-1185">Reference proteome</keyword>
<dbReference type="SUPFAM" id="SSF140860">
    <property type="entry name" value="Pseudo ankyrin repeat-like"/>
    <property type="match status" value="1"/>
</dbReference>
<protein>
    <submittedName>
        <fullName evidence="1">Uncharacterized protein</fullName>
    </submittedName>
</protein>
<dbReference type="PANTHER" id="PTHR46586">
    <property type="entry name" value="ANKYRIN REPEAT-CONTAINING PROTEIN"/>
    <property type="match status" value="1"/>
</dbReference>
<organism evidence="1 2">
    <name type="scientific">Achlya hypogyna</name>
    <name type="common">Oomycete</name>
    <name type="synonym">Protoachlya hypogyna</name>
    <dbReference type="NCBI Taxonomy" id="1202772"/>
    <lineage>
        <taxon>Eukaryota</taxon>
        <taxon>Sar</taxon>
        <taxon>Stramenopiles</taxon>
        <taxon>Oomycota</taxon>
        <taxon>Saprolegniomycetes</taxon>
        <taxon>Saprolegniales</taxon>
        <taxon>Achlyaceae</taxon>
        <taxon>Achlya</taxon>
    </lineage>
</organism>
<reference evidence="1 2" key="1">
    <citation type="journal article" date="2014" name="Genome Biol. Evol.">
        <title>The secreted proteins of Achlya hypogyna and Thraustotheca clavata identify the ancestral oomycete secretome and reveal gene acquisitions by horizontal gene transfer.</title>
        <authorList>
            <person name="Misner I."/>
            <person name="Blouin N."/>
            <person name="Leonard G."/>
            <person name="Richards T.A."/>
            <person name="Lane C.E."/>
        </authorList>
    </citation>
    <scope>NUCLEOTIDE SEQUENCE [LARGE SCALE GENOMIC DNA]</scope>
    <source>
        <strain evidence="1 2">ATCC 48635</strain>
    </source>
</reference>
<dbReference type="AlphaFoldDB" id="A0A1V9ZNV1"/>
<dbReference type="Proteomes" id="UP000243579">
    <property type="component" value="Unassembled WGS sequence"/>
</dbReference>
<dbReference type="EMBL" id="JNBR01000049">
    <property type="protein sequence ID" value="OQR99653.1"/>
    <property type="molecule type" value="Genomic_DNA"/>
</dbReference>
<accession>A0A1V9ZNV1</accession>
<evidence type="ECO:0000313" key="2">
    <source>
        <dbReference type="Proteomes" id="UP000243579"/>
    </source>
</evidence>